<dbReference type="Proteomes" id="UP000494206">
    <property type="component" value="Unassembled WGS sequence"/>
</dbReference>
<keyword evidence="8" id="KW-0443">Lipid metabolism</keyword>
<proteinExistence type="inferred from homology"/>
<dbReference type="GO" id="GO:0019432">
    <property type="term" value="P:triglyceride biosynthetic process"/>
    <property type="evidence" value="ECO:0007669"/>
    <property type="project" value="TreeGrafter"/>
</dbReference>
<dbReference type="OrthoDB" id="264532at2759"/>
<name>A0A8S1ECH9_9PELO</name>
<evidence type="ECO:0000256" key="5">
    <source>
        <dbReference type="ARBA" id="ARBA00022692"/>
    </source>
</evidence>
<keyword evidence="13" id="KW-1185">Reference proteome</keyword>
<dbReference type="CDD" id="cd07987">
    <property type="entry name" value="LPLAT_MGAT-like"/>
    <property type="match status" value="1"/>
</dbReference>
<evidence type="ECO:0000256" key="3">
    <source>
        <dbReference type="ARBA" id="ARBA00022516"/>
    </source>
</evidence>
<protein>
    <recommendedName>
        <fullName evidence="11">Acyltransferase</fullName>
        <ecNumber evidence="11">2.3.1.-</ecNumber>
    </recommendedName>
</protein>
<evidence type="ECO:0000256" key="11">
    <source>
        <dbReference type="RuleBase" id="RU367023"/>
    </source>
</evidence>
<keyword evidence="4 11" id="KW-0808">Transferase</keyword>
<evidence type="ECO:0000256" key="9">
    <source>
        <dbReference type="ARBA" id="ARBA00023136"/>
    </source>
</evidence>
<dbReference type="AlphaFoldDB" id="A0A8S1ECH9"/>
<evidence type="ECO:0000256" key="10">
    <source>
        <dbReference type="ARBA" id="ARBA00023315"/>
    </source>
</evidence>
<dbReference type="PANTHER" id="PTHR12317">
    <property type="entry name" value="DIACYLGLYCEROL O-ACYLTRANSFERASE"/>
    <property type="match status" value="1"/>
</dbReference>
<keyword evidence="7 11" id="KW-1133">Transmembrane helix</keyword>
<evidence type="ECO:0000256" key="1">
    <source>
        <dbReference type="ARBA" id="ARBA00004477"/>
    </source>
</evidence>
<comment type="caution">
    <text evidence="11">Lacks conserved residue(s) required for the propagation of feature annotation.</text>
</comment>
<evidence type="ECO:0000256" key="7">
    <source>
        <dbReference type="ARBA" id="ARBA00022989"/>
    </source>
</evidence>
<dbReference type="Pfam" id="PF03982">
    <property type="entry name" value="DAGAT"/>
    <property type="match status" value="1"/>
</dbReference>
<evidence type="ECO:0000256" key="4">
    <source>
        <dbReference type="ARBA" id="ARBA00022679"/>
    </source>
</evidence>
<dbReference type="EC" id="2.3.1.-" evidence="11"/>
<keyword evidence="9 11" id="KW-0472">Membrane</keyword>
<comment type="similarity">
    <text evidence="2 11">Belongs to the diacylglycerol acyltransferase family.</text>
</comment>
<comment type="subcellular location">
    <subcellularLocation>
        <location evidence="1 11">Endoplasmic reticulum membrane</location>
        <topology evidence="1 11">Multi-pass membrane protein</topology>
    </subcellularLocation>
</comment>
<keyword evidence="5 11" id="KW-0812">Transmembrane</keyword>
<gene>
    <name evidence="12" type="ORF">CBOVIS_LOCUS1642</name>
</gene>
<keyword evidence="3" id="KW-0444">Lipid biosynthesis</keyword>
<evidence type="ECO:0000313" key="13">
    <source>
        <dbReference type="Proteomes" id="UP000494206"/>
    </source>
</evidence>
<dbReference type="GO" id="GO:0005789">
    <property type="term" value="C:endoplasmic reticulum membrane"/>
    <property type="evidence" value="ECO:0007669"/>
    <property type="project" value="UniProtKB-SubCell"/>
</dbReference>
<accession>A0A8S1ECH9</accession>
<organism evidence="12 13">
    <name type="scientific">Caenorhabditis bovis</name>
    <dbReference type="NCBI Taxonomy" id="2654633"/>
    <lineage>
        <taxon>Eukaryota</taxon>
        <taxon>Metazoa</taxon>
        <taxon>Ecdysozoa</taxon>
        <taxon>Nematoda</taxon>
        <taxon>Chromadorea</taxon>
        <taxon>Rhabditida</taxon>
        <taxon>Rhabditina</taxon>
        <taxon>Rhabditomorpha</taxon>
        <taxon>Rhabditoidea</taxon>
        <taxon>Rhabditidae</taxon>
        <taxon>Peloderinae</taxon>
        <taxon>Caenorhabditis</taxon>
    </lineage>
</organism>
<evidence type="ECO:0000256" key="2">
    <source>
        <dbReference type="ARBA" id="ARBA00005420"/>
    </source>
</evidence>
<evidence type="ECO:0000313" key="12">
    <source>
        <dbReference type="EMBL" id="CAB3398361.1"/>
    </source>
</evidence>
<feature type="transmembrane region" description="Helical" evidence="11">
    <location>
        <begin position="27"/>
        <end position="54"/>
    </location>
</feature>
<reference evidence="12 13" key="1">
    <citation type="submission" date="2020-04" db="EMBL/GenBank/DDBJ databases">
        <authorList>
            <person name="Laetsch R D."/>
            <person name="Stevens L."/>
            <person name="Kumar S."/>
            <person name="Blaxter L. M."/>
        </authorList>
    </citation>
    <scope>NUCLEOTIDE SEQUENCE [LARGE SCALE GENOMIC DNA]</scope>
</reference>
<comment type="caution">
    <text evidence="12">The sequence shown here is derived from an EMBL/GenBank/DDBJ whole genome shotgun (WGS) entry which is preliminary data.</text>
</comment>
<dbReference type="InterPro" id="IPR007130">
    <property type="entry name" value="DAGAT"/>
</dbReference>
<keyword evidence="6 11" id="KW-0256">Endoplasmic reticulum</keyword>
<sequence length="345" mass="39550">MFNYRFATQLTNIKWVNVFSPWDRQKAYFAVLLWFVLIYPICCLVQFLPFLLFFTDQWIALALYGAWYYYDRETPRTGGYRSLWFRQLQIHKWFANYFPVRVHKTAELPPNKNYLLGYHPHGIIGIGAWSSFGFNGCGAFELFNGIRFNVCTLPGNFTAMIRREVLLSIGLVESSKESIEHILDSDEKGRALVIVVGGAAEALDAHPGKHTLTLANRKGFVREALKTGAQLVPVYAFGENNVYKQVDNPEGSFLRKFQEWGKSKTGISLPLIYGRGYFQMGLGFLPLNKPVNVVVGAPLEVTKSTNPTQEEIDELHRKYMKALSELFDEHKLRFGVDEHVKLIFQ</sequence>
<evidence type="ECO:0000256" key="8">
    <source>
        <dbReference type="ARBA" id="ARBA00023098"/>
    </source>
</evidence>
<dbReference type="PANTHER" id="PTHR12317:SF37">
    <property type="entry name" value="ACYLTRANSFERASE"/>
    <property type="match status" value="1"/>
</dbReference>
<evidence type="ECO:0000256" key="6">
    <source>
        <dbReference type="ARBA" id="ARBA00022824"/>
    </source>
</evidence>
<dbReference type="GO" id="GO:0004144">
    <property type="term" value="F:diacylglycerol O-acyltransferase activity"/>
    <property type="evidence" value="ECO:0007669"/>
    <property type="project" value="TreeGrafter"/>
</dbReference>
<keyword evidence="10" id="KW-0012">Acyltransferase</keyword>
<dbReference type="EMBL" id="CADEPM010000001">
    <property type="protein sequence ID" value="CAB3398361.1"/>
    <property type="molecule type" value="Genomic_DNA"/>
</dbReference>